<dbReference type="PANTHER" id="PTHR46248">
    <property type="entry name" value="EXPRESSED PROTEIN"/>
    <property type="match status" value="1"/>
</dbReference>
<dbReference type="Pfam" id="PF14389">
    <property type="entry name" value="Lzipper-MIP1"/>
    <property type="match status" value="1"/>
</dbReference>
<dbReference type="AlphaFoldDB" id="A0A5J5BAH0"/>
<sequence>MKFEDFLMQPSEEKQSRVDLQEEDEKLQDELNGEVKLNKALQCALQGPIHSCPRLSSLIPLQVQVLLAELAMVEEEITWLERKVEELKLSLYQEQRRTKEWEMLQLQQQRSRRHQKHLLCGQRNQTELKGLEQLSRSQNYEQYKKYKFLRARRAARASVGSALDIQSMSPPRSKSNLLIYL</sequence>
<evidence type="ECO:0000313" key="4">
    <source>
        <dbReference type="EMBL" id="KAA8539470.1"/>
    </source>
</evidence>
<feature type="domain" description="Ternary complex factor MIP1 leucine-zipper" evidence="3">
    <location>
        <begin position="13"/>
        <end position="94"/>
    </location>
</feature>
<dbReference type="EMBL" id="CM018037">
    <property type="protein sequence ID" value="KAA8539470.1"/>
    <property type="molecule type" value="Genomic_DNA"/>
</dbReference>
<organism evidence="4 5">
    <name type="scientific">Nyssa sinensis</name>
    <dbReference type="NCBI Taxonomy" id="561372"/>
    <lineage>
        <taxon>Eukaryota</taxon>
        <taxon>Viridiplantae</taxon>
        <taxon>Streptophyta</taxon>
        <taxon>Embryophyta</taxon>
        <taxon>Tracheophyta</taxon>
        <taxon>Spermatophyta</taxon>
        <taxon>Magnoliopsida</taxon>
        <taxon>eudicotyledons</taxon>
        <taxon>Gunneridae</taxon>
        <taxon>Pentapetalae</taxon>
        <taxon>asterids</taxon>
        <taxon>Cornales</taxon>
        <taxon>Nyssaceae</taxon>
        <taxon>Nyssa</taxon>
    </lineage>
</organism>
<accession>A0A5J5BAH0</accession>
<dbReference type="InterPro" id="IPR025757">
    <property type="entry name" value="MIP1_Leuzipper"/>
</dbReference>
<keyword evidence="5" id="KW-1185">Reference proteome</keyword>
<feature type="compositionally biased region" description="Basic and acidic residues" evidence="2">
    <location>
        <begin position="1"/>
        <end position="20"/>
    </location>
</feature>
<proteinExistence type="predicted"/>
<dbReference type="OrthoDB" id="1701264at2759"/>
<protein>
    <recommendedName>
        <fullName evidence="3">Ternary complex factor MIP1 leucine-zipper domain-containing protein</fullName>
    </recommendedName>
</protein>
<dbReference type="PANTHER" id="PTHR46248:SF4">
    <property type="entry name" value="OS01G0147800 PROTEIN"/>
    <property type="match status" value="1"/>
</dbReference>
<feature type="coiled-coil region" evidence="1">
    <location>
        <begin position="63"/>
        <end position="90"/>
    </location>
</feature>
<evidence type="ECO:0000256" key="2">
    <source>
        <dbReference type="SAM" id="MobiDB-lite"/>
    </source>
</evidence>
<reference evidence="4 5" key="1">
    <citation type="submission" date="2019-09" db="EMBL/GenBank/DDBJ databases">
        <title>A chromosome-level genome assembly of the Chinese tupelo Nyssa sinensis.</title>
        <authorList>
            <person name="Yang X."/>
            <person name="Kang M."/>
            <person name="Yang Y."/>
            <person name="Xiong H."/>
            <person name="Wang M."/>
            <person name="Zhang Z."/>
            <person name="Wang Z."/>
            <person name="Wu H."/>
            <person name="Ma T."/>
            <person name="Liu J."/>
            <person name="Xi Z."/>
        </authorList>
    </citation>
    <scope>NUCLEOTIDE SEQUENCE [LARGE SCALE GENOMIC DNA]</scope>
    <source>
        <strain evidence="4">J267</strain>
        <tissue evidence="4">Leaf</tissue>
    </source>
</reference>
<gene>
    <name evidence="4" type="ORF">F0562_026162</name>
</gene>
<dbReference type="Proteomes" id="UP000325577">
    <property type="component" value="Linkage Group LG14"/>
</dbReference>
<evidence type="ECO:0000259" key="3">
    <source>
        <dbReference type="Pfam" id="PF14389"/>
    </source>
</evidence>
<evidence type="ECO:0000313" key="5">
    <source>
        <dbReference type="Proteomes" id="UP000325577"/>
    </source>
</evidence>
<evidence type="ECO:0000256" key="1">
    <source>
        <dbReference type="SAM" id="Coils"/>
    </source>
</evidence>
<feature type="region of interest" description="Disordered" evidence="2">
    <location>
        <begin position="1"/>
        <end position="22"/>
    </location>
</feature>
<keyword evidence="1" id="KW-0175">Coiled coil</keyword>
<name>A0A5J5BAH0_9ASTE</name>